<accession>A0A1R2BLP8</accession>
<evidence type="ECO:0000313" key="3">
    <source>
        <dbReference type="Proteomes" id="UP000187209"/>
    </source>
</evidence>
<gene>
    <name evidence="2" type="ORF">SteCoe_22682</name>
</gene>
<evidence type="ECO:0000313" key="2">
    <source>
        <dbReference type="EMBL" id="OMJ77686.1"/>
    </source>
</evidence>
<feature type="region of interest" description="Disordered" evidence="1">
    <location>
        <begin position="1"/>
        <end position="55"/>
    </location>
</feature>
<dbReference type="AlphaFoldDB" id="A0A1R2BLP8"/>
<comment type="caution">
    <text evidence="2">The sequence shown here is derived from an EMBL/GenBank/DDBJ whole genome shotgun (WGS) entry which is preliminary data.</text>
</comment>
<organism evidence="2 3">
    <name type="scientific">Stentor coeruleus</name>
    <dbReference type="NCBI Taxonomy" id="5963"/>
    <lineage>
        <taxon>Eukaryota</taxon>
        <taxon>Sar</taxon>
        <taxon>Alveolata</taxon>
        <taxon>Ciliophora</taxon>
        <taxon>Postciliodesmatophora</taxon>
        <taxon>Heterotrichea</taxon>
        <taxon>Heterotrichida</taxon>
        <taxon>Stentoridae</taxon>
        <taxon>Stentor</taxon>
    </lineage>
</organism>
<name>A0A1R2BLP8_9CILI</name>
<dbReference type="Proteomes" id="UP000187209">
    <property type="component" value="Unassembled WGS sequence"/>
</dbReference>
<keyword evidence="3" id="KW-1185">Reference proteome</keyword>
<feature type="compositionally biased region" description="Basic residues" evidence="1">
    <location>
        <begin position="35"/>
        <end position="51"/>
    </location>
</feature>
<evidence type="ECO:0000256" key="1">
    <source>
        <dbReference type="SAM" id="MobiDB-lite"/>
    </source>
</evidence>
<protein>
    <submittedName>
        <fullName evidence="2">Uncharacterized protein</fullName>
    </submittedName>
</protein>
<sequence length="133" mass="15255">MLGKSSSVGKALKNGKKKPAHYRTLSSDVLIKTTTNKKKNKNTKKPRHKRAASSQGYQLIPLAGKNIIKAPRIYNNQIFSDIYDEEGNHDRIVELSSDTDRDFNYQQQYIVPELLQLPTVGRNLYNTKKIIFY</sequence>
<reference evidence="2 3" key="1">
    <citation type="submission" date="2016-11" db="EMBL/GenBank/DDBJ databases">
        <title>The macronuclear genome of Stentor coeruleus: a giant cell with tiny introns.</title>
        <authorList>
            <person name="Slabodnick M."/>
            <person name="Ruby J.G."/>
            <person name="Reiff S.B."/>
            <person name="Swart E.C."/>
            <person name="Gosai S."/>
            <person name="Prabakaran S."/>
            <person name="Witkowska E."/>
            <person name="Larue G.E."/>
            <person name="Fisher S."/>
            <person name="Freeman R.M."/>
            <person name="Gunawardena J."/>
            <person name="Chu W."/>
            <person name="Stover N.A."/>
            <person name="Gregory B.D."/>
            <person name="Nowacki M."/>
            <person name="Derisi J."/>
            <person name="Roy S.W."/>
            <person name="Marshall W.F."/>
            <person name="Sood P."/>
        </authorList>
    </citation>
    <scope>NUCLEOTIDE SEQUENCE [LARGE SCALE GENOMIC DNA]</scope>
    <source>
        <strain evidence="2">WM001</strain>
    </source>
</reference>
<proteinExistence type="predicted"/>
<dbReference type="EMBL" id="MPUH01000562">
    <property type="protein sequence ID" value="OMJ77686.1"/>
    <property type="molecule type" value="Genomic_DNA"/>
</dbReference>